<keyword evidence="3" id="KW-1185">Reference proteome</keyword>
<dbReference type="PATRIC" id="fig|1423730.4.peg.2144"/>
<dbReference type="STRING" id="1423730.FC75_GL002062"/>
<dbReference type="CDD" id="cd04301">
    <property type="entry name" value="NAT_SF"/>
    <property type="match status" value="1"/>
</dbReference>
<dbReference type="InterPro" id="IPR016181">
    <property type="entry name" value="Acyl_CoA_acyltransferase"/>
</dbReference>
<accession>A0A0R2FL63</accession>
<proteinExistence type="predicted"/>
<feature type="domain" description="N-acetyltransferase" evidence="1">
    <location>
        <begin position="28"/>
        <end position="177"/>
    </location>
</feature>
<name>A0A0R2FL63_9LACO</name>
<dbReference type="Proteomes" id="UP000050865">
    <property type="component" value="Unassembled WGS sequence"/>
</dbReference>
<organism evidence="2 3">
    <name type="scientific">Lacticaseibacillus camelliae DSM 22697 = JCM 13995</name>
    <dbReference type="NCBI Taxonomy" id="1423730"/>
    <lineage>
        <taxon>Bacteria</taxon>
        <taxon>Bacillati</taxon>
        <taxon>Bacillota</taxon>
        <taxon>Bacilli</taxon>
        <taxon>Lactobacillales</taxon>
        <taxon>Lactobacillaceae</taxon>
        <taxon>Lacticaseibacillus</taxon>
    </lineage>
</organism>
<evidence type="ECO:0000259" key="1">
    <source>
        <dbReference type="PROSITE" id="PS51186"/>
    </source>
</evidence>
<dbReference type="GO" id="GO:0016747">
    <property type="term" value="F:acyltransferase activity, transferring groups other than amino-acyl groups"/>
    <property type="evidence" value="ECO:0007669"/>
    <property type="project" value="InterPro"/>
</dbReference>
<dbReference type="EMBL" id="AYZJ01000002">
    <property type="protein sequence ID" value="KRN25927.1"/>
    <property type="molecule type" value="Genomic_DNA"/>
</dbReference>
<comment type="caution">
    <text evidence="2">The sequence shown here is derived from an EMBL/GenBank/DDBJ whole genome shotgun (WGS) entry which is preliminary data.</text>
</comment>
<gene>
    <name evidence="2" type="ORF">FC75_GL002062</name>
</gene>
<sequence>MAIEIKRITEDNEAALRLPNQPFKRFGRLLVTYTEAGWQHQEQLSAEVAEQTFPEENYQLQDIDAVGFALGAFTDGQCVALATFEYDFHFNRYLYLADLKVNQAFRRQGIAVQLLQAAEPIAKAHGKRGLCTIAQGSNLGANRFYLAAGFCIGGLNTNDYRFTSQEGDTDIYYYREF</sequence>
<dbReference type="AlphaFoldDB" id="A0A0R2FL63"/>
<dbReference type="Pfam" id="PF00583">
    <property type="entry name" value="Acetyltransf_1"/>
    <property type="match status" value="1"/>
</dbReference>
<dbReference type="SUPFAM" id="SSF55729">
    <property type="entry name" value="Acyl-CoA N-acyltransferases (Nat)"/>
    <property type="match status" value="1"/>
</dbReference>
<reference evidence="2 3" key="1">
    <citation type="journal article" date="2015" name="Genome Announc.">
        <title>Expanding the biotechnology potential of lactobacilli through comparative genomics of 213 strains and associated genera.</title>
        <authorList>
            <person name="Sun Z."/>
            <person name="Harris H.M."/>
            <person name="McCann A."/>
            <person name="Guo C."/>
            <person name="Argimon S."/>
            <person name="Zhang W."/>
            <person name="Yang X."/>
            <person name="Jeffery I.B."/>
            <person name="Cooney J.C."/>
            <person name="Kagawa T.F."/>
            <person name="Liu W."/>
            <person name="Song Y."/>
            <person name="Salvetti E."/>
            <person name="Wrobel A."/>
            <person name="Rasinkangas P."/>
            <person name="Parkhill J."/>
            <person name="Rea M.C."/>
            <person name="O'Sullivan O."/>
            <person name="Ritari J."/>
            <person name="Douillard F.P."/>
            <person name="Paul Ross R."/>
            <person name="Yang R."/>
            <person name="Briner A.E."/>
            <person name="Felis G.E."/>
            <person name="de Vos W.M."/>
            <person name="Barrangou R."/>
            <person name="Klaenhammer T.R."/>
            <person name="Caufield P.W."/>
            <person name="Cui Y."/>
            <person name="Zhang H."/>
            <person name="O'Toole P.W."/>
        </authorList>
    </citation>
    <scope>NUCLEOTIDE SEQUENCE [LARGE SCALE GENOMIC DNA]</scope>
    <source>
        <strain evidence="2 3">DSM 22697</strain>
    </source>
</reference>
<dbReference type="PROSITE" id="PS51186">
    <property type="entry name" value="GNAT"/>
    <property type="match status" value="1"/>
</dbReference>
<dbReference type="InterPro" id="IPR000182">
    <property type="entry name" value="GNAT_dom"/>
</dbReference>
<dbReference type="RefSeq" id="WP_235808679.1">
    <property type="nucleotide sequence ID" value="NZ_AYZJ01000002.1"/>
</dbReference>
<protein>
    <submittedName>
        <fullName evidence="2">Streptothricine-acetyl-transferase</fullName>
    </submittedName>
</protein>
<evidence type="ECO:0000313" key="2">
    <source>
        <dbReference type="EMBL" id="KRN25927.1"/>
    </source>
</evidence>
<dbReference type="Gene3D" id="3.40.630.30">
    <property type="match status" value="1"/>
</dbReference>
<evidence type="ECO:0000313" key="3">
    <source>
        <dbReference type="Proteomes" id="UP000050865"/>
    </source>
</evidence>
<keyword evidence="2" id="KW-0808">Transferase</keyword>